<protein>
    <submittedName>
        <fullName evidence="2">DivIVA domain-containing protein</fullName>
    </submittedName>
</protein>
<evidence type="ECO:0000313" key="2">
    <source>
        <dbReference type="EMBL" id="MFC4148227.1"/>
    </source>
</evidence>
<dbReference type="NCBIfam" id="TIGR03544">
    <property type="entry name" value="DivI1A_domain"/>
    <property type="match status" value="1"/>
</dbReference>
<organism evidence="2 3">
    <name type="scientific">Micromonospora mangrovi</name>
    <dbReference type="NCBI Taxonomy" id="1182597"/>
    <lineage>
        <taxon>Bacteria</taxon>
        <taxon>Bacillati</taxon>
        <taxon>Actinomycetota</taxon>
        <taxon>Actinomycetes</taxon>
        <taxon>Micromonosporales</taxon>
        <taxon>Micromonosporaceae</taxon>
        <taxon>Micromonospora</taxon>
    </lineage>
</organism>
<proteinExistence type="predicted"/>
<feature type="region of interest" description="Disordered" evidence="1">
    <location>
        <begin position="87"/>
        <end position="125"/>
    </location>
</feature>
<gene>
    <name evidence="2" type="ORF">ACFO0M_18395</name>
</gene>
<evidence type="ECO:0000313" key="3">
    <source>
        <dbReference type="Proteomes" id="UP001595788"/>
    </source>
</evidence>
<name>A0ABV8MB74_9ACTN</name>
<dbReference type="Proteomes" id="UP001595788">
    <property type="component" value="Unassembled WGS sequence"/>
</dbReference>
<evidence type="ECO:0000256" key="1">
    <source>
        <dbReference type="SAM" id="MobiDB-lite"/>
    </source>
</evidence>
<feature type="compositionally biased region" description="Basic and acidic residues" evidence="1">
    <location>
        <begin position="87"/>
        <end position="111"/>
    </location>
</feature>
<dbReference type="RefSeq" id="WP_377522320.1">
    <property type="nucleotide sequence ID" value="NZ_JBHSBT010000017.1"/>
</dbReference>
<dbReference type="EMBL" id="JBHSBT010000017">
    <property type="protein sequence ID" value="MFC4148227.1"/>
    <property type="molecule type" value="Genomic_DNA"/>
</dbReference>
<reference evidence="3" key="1">
    <citation type="journal article" date="2019" name="Int. J. Syst. Evol. Microbiol.">
        <title>The Global Catalogue of Microorganisms (GCM) 10K type strain sequencing project: providing services to taxonomists for standard genome sequencing and annotation.</title>
        <authorList>
            <consortium name="The Broad Institute Genomics Platform"/>
            <consortium name="The Broad Institute Genome Sequencing Center for Infectious Disease"/>
            <person name="Wu L."/>
            <person name="Ma J."/>
        </authorList>
    </citation>
    <scope>NUCLEOTIDE SEQUENCE [LARGE SCALE GENOMIC DNA]</scope>
    <source>
        <strain evidence="3">2803GPT1-18</strain>
    </source>
</reference>
<dbReference type="Gene3D" id="6.10.250.660">
    <property type="match status" value="1"/>
</dbReference>
<keyword evidence="3" id="KW-1185">Reference proteome</keyword>
<sequence length="125" mass="14409">MKYLVERLLRRRPAVRQRFEAVAYRSASSVPLHPKQVCRRSFQWTRLGRRGLDPADVQAFLDRVAGDLAAAYDAADRARRETERIKDALRRWQPEQARTRDLTPTTDEPHPHGRALLPDPVAGSR</sequence>
<accession>A0ABV8MB74</accession>
<comment type="caution">
    <text evidence="2">The sequence shown here is derived from an EMBL/GenBank/DDBJ whole genome shotgun (WGS) entry which is preliminary data.</text>
</comment>
<dbReference type="InterPro" id="IPR019933">
    <property type="entry name" value="DivIVA_domain"/>
</dbReference>